<keyword evidence="2" id="KW-1185">Reference proteome</keyword>
<comment type="caution">
    <text evidence="1">The sequence shown here is derived from an EMBL/GenBank/DDBJ whole genome shotgun (WGS) entry which is preliminary data.</text>
</comment>
<evidence type="ECO:0000313" key="1">
    <source>
        <dbReference type="EMBL" id="MCP2260191.1"/>
    </source>
</evidence>
<accession>A0ABT1HXE9</accession>
<dbReference type="Proteomes" id="UP001205311">
    <property type="component" value="Unassembled WGS sequence"/>
</dbReference>
<dbReference type="RefSeq" id="WP_253671058.1">
    <property type="nucleotide sequence ID" value="NZ_JAMTCP010000024.1"/>
</dbReference>
<name>A0ABT1HXE9_STRSD</name>
<evidence type="ECO:0000313" key="2">
    <source>
        <dbReference type="Proteomes" id="UP001205311"/>
    </source>
</evidence>
<reference evidence="1 2" key="1">
    <citation type="submission" date="2022-06" db="EMBL/GenBank/DDBJ databases">
        <title>Genomic Encyclopedia of Archaeal and Bacterial Type Strains, Phase II (KMG-II): from individual species to whole genera.</title>
        <authorList>
            <person name="Goeker M."/>
        </authorList>
    </citation>
    <scope>NUCLEOTIDE SEQUENCE [LARGE SCALE GENOMIC DNA]</scope>
    <source>
        <strain evidence="1 2">DSM 40477</strain>
    </source>
</reference>
<gene>
    <name evidence="1" type="ORF">LX15_003904</name>
</gene>
<proteinExistence type="predicted"/>
<organism evidence="1 2">
    <name type="scientific">Streptoalloteichus tenebrarius (strain ATCC 17920 / DSM 40477 / JCM 4838 / CBS 697.72 / NBRC 16177 / NCIMB 11028 / NRRL B-12390 / A12253. 1 / ISP 5477)</name>
    <name type="common">Streptomyces tenebrarius</name>
    <dbReference type="NCBI Taxonomy" id="1933"/>
    <lineage>
        <taxon>Bacteria</taxon>
        <taxon>Bacillati</taxon>
        <taxon>Actinomycetota</taxon>
        <taxon>Actinomycetes</taxon>
        <taxon>Pseudonocardiales</taxon>
        <taxon>Pseudonocardiaceae</taxon>
        <taxon>Streptoalloteichus</taxon>
    </lineage>
</organism>
<dbReference type="EMBL" id="JAMTCP010000024">
    <property type="protein sequence ID" value="MCP2260191.1"/>
    <property type="molecule type" value="Genomic_DNA"/>
</dbReference>
<sequence>MVRLGLQGVELLETGRITLPIAQPWRERLGRLREGELSREFALDAAAEFEARLRELAHTSPLPEEPDEDRANRWLVRAYQSTWEEKGWL</sequence>
<protein>
    <submittedName>
        <fullName evidence="1">Uncharacterized protein</fullName>
    </submittedName>
</protein>